<dbReference type="KEGG" id="dpx:DAPPUDRAFT_301159"/>
<dbReference type="EMBL" id="GL733545">
    <property type="protein sequence ID" value="EFX62503.1"/>
    <property type="molecule type" value="Genomic_DNA"/>
</dbReference>
<dbReference type="PRINTS" id="PR01084">
    <property type="entry name" value="NAHEXCHNGR"/>
</dbReference>
<evidence type="ECO:0000256" key="1">
    <source>
        <dbReference type="ARBA" id="ARBA00004141"/>
    </source>
</evidence>
<feature type="transmembrane region" description="Helical" evidence="10">
    <location>
        <begin position="377"/>
        <end position="399"/>
    </location>
</feature>
<keyword evidence="8 9" id="KW-0739">Sodium transport</keyword>
<evidence type="ECO:0000256" key="3">
    <source>
        <dbReference type="ARBA" id="ARBA00022692"/>
    </source>
</evidence>
<dbReference type="OrthoDB" id="196264at2759"/>
<dbReference type="GO" id="GO:0071805">
    <property type="term" value="P:potassium ion transmembrane transport"/>
    <property type="evidence" value="ECO:0000318"/>
    <property type="project" value="GO_Central"/>
</dbReference>
<dbReference type="GO" id="GO:0051453">
    <property type="term" value="P:regulation of intracellular pH"/>
    <property type="evidence" value="ECO:0000318"/>
    <property type="project" value="GO_Central"/>
</dbReference>
<evidence type="ECO:0000256" key="4">
    <source>
        <dbReference type="ARBA" id="ARBA00022989"/>
    </source>
</evidence>
<keyword evidence="2 9" id="KW-0813">Transport</keyword>
<dbReference type="Gene3D" id="6.10.140.1330">
    <property type="match status" value="1"/>
</dbReference>
<comment type="similarity">
    <text evidence="9">Belongs to the monovalent cation:proton antiporter 1 (CPA1) transporter (TC 2.A.36) family.</text>
</comment>
<protein>
    <recommendedName>
        <fullName evidence="9">Sodium/hydrogen exchanger</fullName>
    </recommendedName>
</protein>
<keyword evidence="4 10" id="KW-1133">Transmembrane helix</keyword>
<comment type="subcellular location">
    <subcellularLocation>
        <location evidence="1">Membrane</location>
        <topology evidence="1">Multi-pass membrane protein</topology>
    </subcellularLocation>
</comment>
<feature type="transmembrane region" description="Helical" evidence="10">
    <location>
        <begin position="116"/>
        <end position="140"/>
    </location>
</feature>
<dbReference type="PANTHER" id="PTHR10110">
    <property type="entry name" value="SODIUM/HYDROGEN EXCHANGER"/>
    <property type="match status" value="1"/>
</dbReference>
<dbReference type="HOGENOM" id="CLU_005912_4_2_1"/>
<gene>
    <name evidence="12" type="ORF">DAPPUDRAFT_301159</name>
</gene>
<dbReference type="PANTHER" id="PTHR10110:SF98">
    <property type="entry name" value="SODIUM_HYDROGEN EXCHANGER"/>
    <property type="match status" value="1"/>
</dbReference>
<evidence type="ECO:0000256" key="7">
    <source>
        <dbReference type="ARBA" id="ARBA00023136"/>
    </source>
</evidence>
<keyword evidence="7 10" id="KW-0472">Membrane</keyword>
<evidence type="ECO:0000256" key="9">
    <source>
        <dbReference type="RuleBase" id="RU003722"/>
    </source>
</evidence>
<dbReference type="GO" id="GO:0015385">
    <property type="term" value="F:sodium:proton antiporter activity"/>
    <property type="evidence" value="ECO:0000318"/>
    <property type="project" value="GO_Central"/>
</dbReference>
<dbReference type="STRING" id="6669.E9I0H8"/>
<reference evidence="12 13" key="1">
    <citation type="journal article" date="2011" name="Science">
        <title>The ecoresponsive genome of Daphnia pulex.</title>
        <authorList>
            <person name="Colbourne J.K."/>
            <person name="Pfrender M.E."/>
            <person name="Gilbert D."/>
            <person name="Thomas W.K."/>
            <person name="Tucker A."/>
            <person name="Oakley T.H."/>
            <person name="Tokishita S."/>
            <person name="Aerts A."/>
            <person name="Arnold G.J."/>
            <person name="Basu M.K."/>
            <person name="Bauer D.J."/>
            <person name="Caceres C.E."/>
            <person name="Carmel L."/>
            <person name="Casola C."/>
            <person name="Choi J.H."/>
            <person name="Detter J.C."/>
            <person name="Dong Q."/>
            <person name="Dusheyko S."/>
            <person name="Eads B.D."/>
            <person name="Frohlich T."/>
            <person name="Geiler-Samerotte K.A."/>
            <person name="Gerlach D."/>
            <person name="Hatcher P."/>
            <person name="Jogdeo S."/>
            <person name="Krijgsveld J."/>
            <person name="Kriventseva E.V."/>
            <person name="Kultz D."/>
            <person name="Laforsch C."/>
            <person name="Lindquist E."/>
            <person name="Lopez J."/>
            <person name="Manak J.R."/>
            <person name="Muller J."/>
            <person name="Pangilinan J."/>
            <person name="Patwardhan R.P."/>
            <person name="Pitluck S."/>
            <person name="Pritham E.J."/>
            <person name="Rechtsteiner A."/>
            <person name="Rho M."/>
            <person name="Rogozin I.B."/>
            <person name="Sakarya O."/>
            <person name="Salamov A."/>
            <person name="Schaack S."/>
            <person name="Shapiro H."/>
            <person name="Shiga Y."/>
            <person name="Skalitzky C."/>
            <person name="Smith Z."/>
            <person name="Souvorov A."/>
            <person name="Sung W."/>
            <person name="Tang Z."/>
            <person name="Tsuchiya D."/>
            <person name="Tu H."/>
            <person name="Vos H."/>
            <person name="Wang M."/>
            <person name="Wolf Y.I."/>
            <person name="Yamagata H."/>
            <person name="Yamada T."/>
            <person name="Ye Y."/>
            <person name="Shaw J.R."/>
            <person name="Andrews J."/>
            <person name="Crease T.J."/>
            <person name="Tang H."/>
            <person name="Lucas S.M."/>
            <person name="Robertson H.M."/>
            <person name="Bork P."/>
            <person name="Koonin E.V."/>
            <person name="Zdobnov E.M."/>
            <person name="Grigoriev I.V."/>
            <person name="Lynch M."/>
            <person name="Boore J.L."/>
        </authorList>
    </citation>
    <scope>NUCLEOTIDE SEQUENCE [LARGE SCALE GENOMIC DNA]</scope>
</reference>
<evidence type="ECO:0000256" key="2">
    <source>
        <dbReference type="ARBA" id="ARBA00022448"/>
    </source>
</evidence>
<dbReference type="GO" id="GO:0005886">
    <property type="term" value="C:plasma membrane"/>
    <property type="evidence" value="ECO:0000318"/>
    <property type="project" value="GO_Central"/>
</dbReference>
<dbReference type="InterPro" id="IPR004709">
    <property type="entry name" value="NaH_exchanger"/>
</dbReference>
<dbReference type="Proteomes" id="UP000000305">
    <property type="component" value="Unassembled WGS sequence"/>
</dbReference>
<evidence type="ECO:0000256" key="6">
    <source>
        <dbReference type="ARBA" id="ARBA00023065"/>
    </source>
</evidence>
<name>E9I0H8_DAPPU</name>
<evidence type="ECO:0000256" key="8">
    <source>
        <dbReference type="ARBA" id="ARBA00023201"/>
    </source>
</evidence>
<dbReference type="InterPro" id="IPR006153">
    <property type="entry name" value="Cation/H_exchanger_TM"/>
</dbReference>
<organism evidence="12 13">
    <name type="scientific">Daphnia pulex</name>
    <name type="common">Water flea</name>
    <dbReference type="NCBI Taxonomy" id="6669"/>
    <lineage>
        <taxon>Eukaryota</taxon>
        <taxon>Metazoa</taxon>
        <taxon>Ecdysozoa</taxon>
        <taxon>Arthropoda</taxon>
        <taxon>Crustacea</taxon>
        <taxon>Branchiopoda</taxon>
        <taxon>Diplostraca</taxon>
        <taxon>Cladocera</taxon>
        <taxon>Anomopoda</taxon>
        <taxon>Daphniidae</taxon>
        <taxon>Daphnia</taxon>
    </lineage>
</organism>
<feature type="transmembrane region" description="Helical" evidence="10">
    <location>
        <begin position="308"/>
        <end position="335"/>
    </location>
</feature>
<keyword evidence="5" id="KW-0915">Sodium</keyword>
<sequence length="470" mass="52848">MWVFGTCIMKLMLSGWPKLLTVVPESCCLILTGIFVGIIFYITNTTVLSPLSSTIFFFCMLPPIIFNAGFFMPNRPFFDHLGTILLFAVMGTIFNTICIGISLWACGLSGLYGFQISLLETLIFSALISAVDPVAVLVVFEEIHVDKVLYIIVFGESLLNDAVTVVLYNMCDSYISLGPENIEASDVLSGFASFVVVALGGTMIGIFWGFLTGFVTKYTHRVLVIEPIFIFIMSYVAYVNAEAFQMSGILSIMFCGITMKNYVAENVSTTSLTTVKCGLKVLSNGSESIIFMFLGISTVNDYHEWNTAFIALTIFFCSLYRALGVVLLTEIANYFRLHQLNRVEKFVMSYGGLRGAIAFALVLLIDPKRIPHQPLFVTATISVVFFTVFVQGITMKPLVEFLKVKREENQEKTMNERLHDKMLDYTMAGVVDILNQLNSNKIRDKFKQFDYAYIRPYLIREKKHHEPKIC</sequence>
<evidence type="ECO:0000313" key="13">
    <source>
        <dbReference type="Proteomes" id="UP000000305"/>
    </source>
</evidence>
<feature type="transmembrane region" description="Helical" evidence="10">
    <location>
        <begin position="218"/>
        <end position="238"/>
    </location>
</feature>
<feature type="domain" description="Cation/H+ exchanger transmembrane" evidence="11">
    <location>
        <begin position="18"/>
        <end position="400"/>
    </location>
</feature>
<proteinExistence type="inferred from homology"/>
<feature type="transmembrane region" description="Helical" evidence="10">
    <location>
        <begin position="188"/>
        <end position="211"/>
    </location>
</feature>
<keyword evidence="3 9" id="KW-0812">Transmembrane</keyword>
<keyword evidence="9" id="KW-0050">Antiport</keyword>
<dbReference type="eggNOG" id="KOG1966">
    <property type="taxonomic scope" value="Eukaryota"/>
</dbReference>
<accession>E9I0H8</accession>
<dbReference type="OMA" id="RNFATIN"/>
<dbReference type="Pfam" id="PF00999">
    <property type="entry name" value="Na_H_Exchanger"/>
    <property type="match status" value="1"/>
</dbReference>
<evidence type="ECO:0000313" key="12">
    <source>
        <dbReference type="EMBL" id="EFX62503.1"/>
    </source>
</evidence>
<evidence type="ECO:0000256" key="10">
    <source>
        <dbReference type="SAM" id="Phobius"/>
    </source>
</evidence>
<evidence type="ECO:0000259" key="11">
    <source>
        <dbReference type="Pfam" id="PF00999"/>
    </source>
</evidence>
<dbReference type="GO" id="GO:0098719">
    <property type="term" value="P:sodium ion import across plasma membrane"/>
    <property type="evidence" value="ECO:0000318"/>
    <property type="project" value="GO_Central"/>
</dbReference>
<feature type="transmembrane region" description="Helical" evidence="10">
    <location>
        <begin position="19"/>
        <end position="42"/>
    </location>
</feature>
<feature type="transmembrane region" description="Helical" evidence="10">
    <location>
        <begin position="84"/>
        <end position="104"/>
    </location>
</feature>
<feature type="transmembrane region" description="Helical" evidence="10">
    <location>
        <begin position="347"/>
        <end position="365"/>
    </location>
</feature>
<evidence type="ECO:0000256" key="5">
    <source>
        <dbReference type="ARBA" id="ARBA00023053"/>
    </source>
</evidence>
<keyword evidence="6 9" id="KW-0406">Ion transport</keyword>
<dbReference type="InParanoid" id="E9I0H8"/>
<dbReference type="AlphaFoldDB" id="E9I0H8"/>
<dbReference type="NCBIfam" id="TIGR00840">
    <property type="entry name" value="b_cpa1"/>
    <property type="match status" value="1"/>
</dbReference>
<dbReference type="InterPro" id="IPR018422">
    <property type="entry name" value="Cation/H_exchanger_CPA1"/>
</dbReference>
<feature type="transmembrane region" description="Helical" evidence="10">
    <location>
        <begin position="54"/>
        <end position="72"/>
    </location>
</feature>
<keyword evidence="13" id="KW-1185">Reference proteome</keyword>
<dbReference type="PhylomeDB" id="E9I0H8"/>
<dbReference type="GO" id="GO:0015386">
    <property type="term" value="F:potassium:proton antiporter activity"/>
    <property type="evidence" value="ECO:0000318"/>
    <property type="project" value="GO_Central"/>
</dbReference>